<dbReference type="CDD" id="cd04277">
    <property type="entry name" value="ZnMc_serralysin_like"/>
    <property type="match status" value="1"/>
</dbReference>
<sequence>MQTLGFIGGFMANIRTTVPGSGYGSVYIDSLIWGKRAWDPASGPITYYFGETAADLATANLANEHELLQLDVATLNSWNATESNAFQYALDLFSSVCQVTFAPVASAGTADIVWWKTGLGDDVLGMHETPSEGQIWGYFNPNIPTYWGNLQPGGGGLTTIIHELGHALGLAHPHDGGGEPDATIFPGILWWETADRKLSQGIWSVMSYSDGYDRAAQSPLFGGQAGLGAFDIAALQALYGANVSTRTGDDVYELPVVNTVGTGWSCIWDVSGIDTISGVQSSQSVVIDLRAATLATGAAGAGGFVSQAGVIGGGFTIANGVLIENATGGRGNDRLIGNSGGNALDGGRGADRMEGGRGNDTYYVNTAKDIVADTSGYDTVYTIVSYALKSAARIEVLGAANSTAKQPIKLTGSATANTLTGNAGSNVLSGKEGHDTLIGGGGRDAFVFDTPLSRRSNVDRVVDFSVRDDTLRLDHRVFKEFEKPGFLSPAALHITTSTRWAHDPDDRIIYNRKTGYIAYDPDGTGETAAVTFARLENGLKLKASDFYIV</sequence>
<comment type="subcellular location">
    <subcellularLocation>
        <location evidence="2">Secreted</location>
    </subcellularLocation>
</comment>
<comment type="cofactor">
    <cofactor evidence="1">
        <name>Ca(2+)</name>
        <dbReference type="ChEBI" id="CHEBI:29108"/>
    </cofactor>
</comment>
<comment type="caution">
    <text evidence="6">The sequence shown here is derived from an EMBL/GenBank/DDBJ whole genome shotgun (WGS) entry which is preliminary data.</text>
</comment>
<dbReference type="EMBL" id="JAEQMY010000172">
    <property type="protein sequence ID" value="MBL0408251.1"/>
    <property type="molecule type" value="Genomic_DNA"/>
</dbReference>
<dbReference type="SUPFAM" id="SSF55486">
    <property type="entry name" value="Metalloproteases ('zincins'), catalytic domain"/>
    <property type="match status" value="1"/>
</dbReference>
<dbReference type="RefSeq" id="WP_202066064.1">
    <property type="nucleotide sequence ID" value="NZ_JAEQMY010000172.1"/>
</dbReference>
<reference evidence="6" key="1">
    <citation type="submission" date="2021-01" db="EMBL/GenBank/DDBJ databases">
        <title>Microvirga sp.</title>
        <authorList>
            <person name="Kim M.K."/>
        </authorList>
    </citation>
    <scope>NUCLEOTIDE SEQUENCE</scope>
    <source>
        <strain evidence="6">5420S-16</strain>
    </source>
</reference>
<dbReference type="Gene3D" id="2.150.10.10">
    <property type="entry name" value="Serralysin-like metalloprotease, C-terminal"/>
    <property type="match status" value="2"/>
</dbReference>
<keyword evidence="4" id="KW-0677">Repeat</keyword>
<evidence type="ECO:0000256" key="1">
    <source>
        <dbReference type="ARBA" id="ARBA00001913"/>
    </source>
</evidence>
<evidence type="ECO:0000259" key="5">
    <source>
        <dbReference type="Pfam" id="PF08548"/>
    </source>
</evidence>
<dbReference type="InterPro" id="IPR024079">
    <property type="entry name" value="MetalloPept_cat_dom_sf"/>
</dbReference>
<protein>
    <submittedName>
        <fullName evidence="6">M10 family metallopeptidase</fullName>
    </submittedName>
</protein>
<name>A0A936ZEA5_9HYPH</name>
<dbReference type="GO" id="GO:0008237">
    <property type="term" value="F:metallopeptidase activity"/>
    <property type="evidence" value="ECO:0007669"/>
    <property type="project" value="InterPro"/>
</dbReference>
<proteinExistence type="predicted"/>
<dbReference type="Gene3D" id="3.40.390.10">
    <property type="entry name" value="Collagenase (Catalytic Domain)"/>
    <property type="match status" value="1"/>
</dbReference>
<accession>A0A936ZEA5</accession>
<dbReference type="SUPFAM" id="SSF51120">
    <property type="entry name" value="beta-Roll"/>
    <property type="match status" value="2"/>
</dbReference>
<dbReference type="PRINTS" id="PR00313">
    <property type="entry name" value="CABNDNGRPT"/>
</dbReference>
<evidence type="ECO:0000256" key="4">
    <source>
        <dbReference type="ARBA" id="ARBA00022737"/>
    </source>
</evidence>
<dbReference type="Pfam" id="PF00353">
    <property type="entry name" value="HemolysinCabind"/>
    <property type="match status" value="2"/>
</dbReference>
<feature type="domain" description="Peptidase M10 serralysin C-terminal" evidence="5">
    <location>
        <begin position="266"/>
        <end position="380"/>
    </location>
</feature>
<dbReference type="Pfam" id="PF08548">
    <property type="entry name" value="Peptidase_M10_C"/>
    <property type="match status" value="1"/>
</dbReference>
<evidence type="ECO:0000256" key="3">
    <source>
        <dbReference type="ARBA" id="ARBA00022525"/>
    </source>
</evidence>
<dbReference type="InterPro" id="IPR001343">
    <property type="entry name" value="Hemolysn_Ca-bd"/>
</dbReference>
<dbReference type="GO" id="GO:0005615">
    <property type="term" value="C:extracellular space"/>
    <property type="evidence" value="ECO:0007669"/>
    <property type="project" value="InterPro"/>
</dbReference>
<organism evidence="6 7">
    <name type="scientific">Microvirga aerilata</name>
    <dbReference type="NCBI Taxonomy" id="670292"/>
    <lineage>
        <taxon>Bacteria</taxon>
        <taxon>Pseudomonadati</taxon>
        <taxon>Pseudomonadota</taxon>
        <taxon>Alphaproteobacteria</taxon>
        <taxon>Hyphomicrobiales</taxon>
        <taxon>Methylobacteriaceae</taxon>
        <taxon>Microvirga</taxon>
    </lineage>
</organism>
<evidence type="ECO:0000313" key="6">
    <source>
        <dbReference type="EMBL" id="MBL0408251.1"/>
    </source>
</evidence>
<keyword evidence="7" id="KW-1185">Reference proteome</keyword>
<evidence type="ECO:0000256" key="2">
    <source>
        <dbReference type="ARBA" id="ARBA00004613"/>
    </source>
</evidence>
<dbReference type="Proteomes" id="UP000605848">
    <property type="component" value="Unassembled WGS sequence"/>
</dbReference>
<dbReference type="InterPro" id="IPR034033">
    <property type="entry name" value="Serralysin-like"/>
</dbReference>
<evidence type="ECO:0000313" key="7">
    <source>
        <dbReference type="Proteomes" id="UP000605848"/>
    </source>
</evidence>
<dbReference type="InterPro" id="IPR011049">
    <property type="entry name" value="Serralysin-like_metalloprot_C"/>
</dbReference>
<keyword evidence="3" id="KW-0964">Secreted</keyword>
<dbReference type="InterPro" id="IPR013858">
    <property type="entry name" value="Peptidase_M10B_C"/>
</dbReference>
<dbReference type="AlphaFoldDB" id="A0A936ZEA5"/>
<dbReference type="GO" id="GO:0005509">
    <property type="term" value="F:calcium ion binding"/>
    <property type="evidence" value="ECO:0007669"/>
    <property type="project" value="InterPro"/>
</dbReference>
<gene>
    <name evidence="6" type="ORF">JKG68_30690</name>
</gene>